<keyword evidence="4 6" id="KW-0472">Membrane</keyword>
<feature type="transmembrane region" description="Helical" evidence="6">
    <location>
        <begin position="237"/>
        <end position="256"/>
    </location>
</feature>
<dbReference type="InterPro" id="IPR004254">
    <property type="entry name" value="AdipoR/HlyIII-related"/>
</dbReference>
<evidence type="ECO:0000256" key="1">
    <source>
        <dbReference type="ARBA" id="ARBA00004141"/>
    </source>
</evidence>
<evidence type="ECO:0000256" key="4">
    <source>
        <dbReference type="ARBA" id="ARBA00023136"/>
    </source>
</evidence>
<comment type="caution">
    <text evidence="7">The sequence shown here is derived from an EMBL/GenBank/DDBJ whole genome shotgun (WGS) entry which is preliminary data.</text>
</comment>
<evidence type="ECO:0000256" key="2">
    <source>
        <dbReference type="ARBA" id="ARBA00022692"/>
    </source>
</evidence>
<dbReference type="GO" id="GO:0038023">
    <property type="term" value="F:signaling receptor activity"/>
    <property type="evidence" value="ECO:0007669"/>
    <property type="project" value="TreeGrafter"/>
</dbReference>
<keyword evidence="5" id="KW-0862">Zinc</keyword>
<feature type="transmembrane region" description="Helical" evidence="6">
    <location>
        <begin position="388"/>
        <end position="408"/>
    </location>
</feature>
<name>A0A9P5VL88_9FUNG</name>
<protein>
    <submittedName>
        <fullName evidence="7">Uncharacterized protein</fullName>
    </submittedName>
</protein>
<feature type="transmembrane region" description="Helical" evidence="6">
    <location>
        <begin position="349"/>
        <end position="368"/>
    </location>
</feature>
<dbReference type="GO" id="GO:0016020">
    <property type="term" value="C:membrane"/>
    <property type="evidence" value="ECO:0007669"/>
    <property type="project" value="UniProtKB-SubCell"/>
</dbReference>
<gene>
    <name evidence="7" type="ORF">BG006_006167</name>
</gene>
<keyword evidence="2 6" id="KW-0812">Transmembrane</keyword>
<feature type="transmembrane region" description="Helical" evidence="6">
    <location>
        <begin position="276"/>
        <end position="296"/>
    </location>
</feature>
<dbReference type="PANTHER" id="PTHR20855">
    <property type="entry name" value="ADIPOR/PROGESTIN RECEPTOR-RELATED"/>
    <property type="match status" value="1"/>
</dbReference>
<keyword evidence="3 6" id="KW-1133">Transmembrane helix</keyword>
<dbReference type="GO" id="GO:0046872">
    <property type="term" value="F:metal ion binding"/>
    <property type="evidence" value="ECO:0007669"/>
    <property type="project" value="UniProtKB-KW"/>
</dbReference>
<evidence type="ECO:0000256" key="3">
    <source>
        <dbReference type="ARBA" id="ARBA00022989"/>
    </source>
</evidence>
<evidence type="ECO:0000313" key="8">
    <source>
        <dbReference type="Proteomes" id="UP000696485"/>
    </source>
</evidence>
<dbReference type="EMBL" id="JAAAUY010000360">
    <property type="protein sequence ID" value="KAF9330926.1"/>
    <property type="molecule type" value="Genomic_DNA"/>
</dbReference>
<accession>A0A9P5VL88</accession>
<keyword evidence="5" id="KW-0479">Metal-binding</keyword>
<dbReference type="Pfam" id="PF03006">
    <property type="entry name" value="HlyIII"/>
    <property type="match status" value="1"/>
</dbReference>
<evidence type="ECO:0000313" key="7">
    <source>
        <dbReference type="EMBL" id="KAF9330926.1"/>
    </source>
</evidence>
<feature type="binding site" evidence="5">
    <location>
        <position position="390"/>
    </location>
    <ligand>
        <name>Zn(2+)</name>
        <dbReference type="ChEBI" id="CHEBI:29105"/>
    </ligand>
</feature>
<reference evidence="7" key="1">
    <citation type="journal article" date="2020" name="Fungal Divers.">
        <title>Resolving the Mortierellaceae phylogeny through synthesis of multi-gene phylogenetics and phylogenomics.</title>
        <authorList>
            <person name="Vandepol N."/>
            <person name="Liber J."/>
            <person name="Desiro A."/>
            <person name="Na H."/>
            <person name="Kennedy M."/>
            <person name="Barry K."/>
            <person name="Grigoriev I.V."/>
            <person name="Miller A.N."/>
            <person name="O'Donnell K."/>
            <person name="Stajich J.E."/>
            <person name="Bonito G."/>
        </authorList>
    </citation>
    <scope>NUCLEOTIDE SEQUENCE</scope>
    <source>
        <strain evidence="7">NVP1</strain>
    </source>
</reference>
<feature type="transmembrane region" description="Helical" evidence="6">
    <location>
        <begin position="316"/>
        <end position="337"/>
    </location>
</feature>
<comment type="subcellular location">
    <subcellularLocation>
        <location evidence="1">Membrane</location>
        <topology evidence="1">Multi-pass membrane protein</topology>
    </subcellularLocation>
</comment>
<dbReference type="Proteomes" id="UP000696485">
    <property type="component" value="Unassembled WGS sequence"/>
</dbReference>
<dbReference type="AlphaFoldDB" id="A0A9P5VL88"/>
<evidence type="ECO:0000256" key="6">
    <source>
        <dbReference type="SAM" id="Phobius"/>
    </source>
</evidence>
<feature type="transmembrane region" description="Helical" evidence="6">
    <location>
        <begin position="190"/>
        <end position="209"/>
    </location>
</feature>
<feature type="binding site" evidence="5">
    <location>
        <position position="257"/>
    </location>
    <ligand>
        <name>Zn(2+)</name>
        <dbReference type="ChEBI" id="CHEBI:29105"/>
    </ligand>
</feature>
<dbReference type="PANTHER" id="PTHR20855:SF97">
    <property type="entry name" value="ADIPOR-LIKE RECEPTOR IZH3-RELATED"/>
    <property type="match status" value="1"/>
</dbReference>
<dbReference type="GO" id="GO:0006882">
    <property type="term" value="P:intracellular zinc ion homeostasis"/>
    <property type="evidence" value="ECO:0007669"/>
    <property type="project" value="TreeGrafter"/>
</dbReference>
<proteinExistence type="predicted"/>
<evidence type="ECO:0000256" key="5">
    <source>
        <dbReference type="PIRSR" id="PIRSR604254-1"/>
    </source>
</evidence>
<keyword evidence="8" id="KW-1185">Reference proteome</keyword>
<feature type="binding site" evidence="5">
    <location>
        <position position="386"/>
    </location>
    <ligand>
        <name>Zn(2+)</name>
        <dbReference type="ChEBI" id="CHEBI:29105"/>
    </ligand>
</feature>
<organism evidence="7 8">
    <name type="scientific">Podila minutissima</name>
    <dbReference type="NCBI Taxonomy" id="64525"/>
    <lineage>
        <taxon>Eukaryota</taxon>
        <taxon>Fungi</taxon>
        <taxon>Fungi incertae sedis</taxon>
        <taxon>Mucoromycota</taxon>
        <taxon>Mortierellomycotina</taxon>
        <taxon>Mortierellomycetes</taxon>
        <taxon>Mortierellales</taxon>
        <taxon>Mortierellaceae</taxon>
        <taxon>Podila</taxon>
    </lineage>
</organism>
<sequence length="420" mass="48677">MFTLDLEEVDAAILQQLESLLLKIESRLRSIETPAASFSVDNTLSRLRESFNSIEMPSIKDKVQATSVIMGETYNQAVHAKMCLSEQLWNSFEILEDKYVELEHSSFEKMDDALDLLQKVDHRAILDYTLDRLDCHRKAAIAGAKRHLRFEELPEQWQHNKYILSGYRFLSSNYECFRSIFYIHNESGNIWTHLVGFFYFLVVGIYFFFSGSNPYLSRPPTEDALIPFVPADGYDKLIFLVYFMAVYKCLLMSSLWHTFAHIAHKKTMRRMACLDYVGISVLMAASGVVTEFYGIYCDSFFRNTYIMATGVFETRMLRIMFFVSMAASTLLPIFYLFVTHGAFATLQWLFPLMKEIGCYVVGVVFYANQYPERAFPGMFDHLGSSHQVWHLCVLGGVYFNFMAAVHFWEQHHEFGCFAQP</sequence>